<reference evidence="1 2" key="1">
    <citation type="submission" date="2019-03" db="EMBL/GenBank/DDBJ databases">
        <title>San Antonio Military Medical Center submission to MRSN (WRAIR), pending publication.</title>
        <authorList>
            <person name="Blyth D.M."/>
            <person name="Mccarthy S.L."/>
            <person name="Schall S.E."/>
            <person name="Stam J.A."/>
            <person name="Ong A.C."/>
            <person name="Mcgann P.T."/>
        </authorList>
    </citation>
    <scope>NUCLEOTIDE SEQUENCE [LARGE SCALE GENOMIC DNA]</scope>
    <source>
        <strain evidence="1 2">MRSN571793</strain>
    </source>
</reference>
<accession>A0A4Y8L051</accession>
<sequence>MGYCDGLIKQDITTDCENPIVPGIEKEGVIVNRQDIDFAATVFETGVGARSNVIATLGLKSGKKGFKVIVPTKQPFNGTGTAMEEGTNRNTFTNTLGLVILANDPDVCENIIDGLATGEYVCLLENKYKNINKATNPGDSSFQIYGYYQGLKATTLENEKYSEDTEGGWNIVLTETKSPKSGLFYFKTDLATTRESLATLTAP</sequence>
<dbReference type="OrthoDB" id="1342843at2"/>
<gene>
    <name evidence="1" type="ORF">E2605_18250</name>
</gene>
<protein>
    <submittedName>
        <fullName evidence="1">Uncharacterized protein</fullName>
    </submittedName>
</protein>
<keyword evidence="2" id="KW-1185">Reference proteome</keyword>
<dbReference type="EMBL" id="SOML01000016">
    <property type="protein sequence ID" value="TFD92787.1"/>
    <property type="molecule type" value="Genomic_DNA"/>
</dbReference>
<name>A0A4Y8L051_9BACT</name>
<dbReference type="RefSeq" id="WP_134437474.1">
    <property type="nucleotide sequence ID" value="NZ_SOML01000016.1"/>
</dbReference>
<organism evidence="1 2">
    <name type="scientific">Dysgonomonas capnocytophagoides</name>
    <dbReference type="NCBI Taxonomy" id="45254"/>
    <lineage>
        <taxon>Bacteria</taxon>
        <taxon>Pseudomonadati</taxon>
        <taxon>Bacteroidota</taxon>
        <taxon>Bacteroidia</taxon>
        <taxon>Bacteroidales</taxon>
        <taxon>Dysgonomonadaceae</taxon>
        <taxon>Dysgonomonas</taxon>
    </lineage>
</organism>
<proteinExistence type="predicted"/>
<evidence type="ECO:0000313" key="2">
    <source>
        <dbReference type="Proteomes" id="UP000297861"/>
    </source>
</evidence>
<dbReference type="Proteomes" id="UP000297861">
    <property type="component" value="Unassembled WGS sequence"/>
</dbReference>
<dbReference type="AlphaFoldDB" id="A0A4Y8L051"/>
<evidence type="ECO:0000313" key="1">
    <source>
        <dbReference type="EMBL" id="TFD92787.1"/>
    </source>
</evidence>
<comment type="caution">
    <text evidence="1">The sequence shown here is derived from an EMBL/GenBank/DDBJ whole genome shotgun (WGS) entry which is preliminary data.</text>
</comment>